<name>A0A182IZB8_ANOAO</name>
<evidence type="ECO:0000313" key="1">
    <source>
        <dbReference type="EnsemblMetazoa" id="AATE008376-PA.1"/>
    </source>
</evidence>
<dbReference type="VEuPathDB" id="VectorBase:AATE008376"/>
<protein>
    <submittedName>
        <fullName evidence="1">Uncharacterized protein</fullName>
    </submittedName>
</protein>
<dbReference type="AlphaFoldDB" id="A0A182IZB8"/>
<accession>A0A182IZB8</accession>
<organism evidence="1">
    <name type="scientific">Anopheles atroparvus</name>
    <name type="common">European mosquito</name>
    <dbReference type="NCBI Taxonomy" id="41427"/>
    <lineage>
        <taxon>Eukaryota</taxon>
        <taxon>Metazoa</taxon>
        <taxon>Ecdysozoa</taxon>
        <taxon>Arthropoda</taxon>
        <taxon>Hexapoda</taxon>
        <taxon>Insecta</taxon>
        <taxon>Pterygota</taxon>
        <taxon>Neoptera</taxon>
        <taxon>Endopterygota</taxon>
        <taxon>Diptera</taxon>
        <taxon>Nematocera</taxon>
        <taxon>Culicoidea</taxon>
        <taxon>Culicidae</taxon>
        <taxon>Anophelinae</taxon>
        <taxon>Anopheles</taxon>
    </lineage>
</organism>
<proteinExistence type="predicted"/>
<dbReference type="EnsemblMetazoa" id="AATE008376-RA">
    <property type="protein sequence ID" value="AATE008376-PA.1"/>
    <property type="gene ID" value="AATE008376"/>
</dbReference>
<reference evidence="1" key="1">
    <citation type="submission" date="2022-08" db="UniProtKB">
        <authorList>
            <consortium name="EnsemblMetazoa"/>
        </authorList>
    </citation>
    <scope>IDENTIFICATION</scope>
    <source>
        <strain evidence="1">EBRO</strain>
    </source>
</reference>
<sequence length="201" mass="22106">MFTPSLRLSLLVLAVVVAIGQAAILTRAIEAQKSLVEREEQMLDQAKQTVQQKAQEAYDVSRDAVTSVADQLRYVVMYPWRMANEAMEKPKLYAKYLLSRVPPLLSSEVTTPPPASVELPVDTETVEPVSESNRLPLLVSSLQSFFNGEPTEADEPPQPSPYVEVIEVKYQGPKVLPAQAAEPLPPLAEVENEPAVEVILA</sequence>